<organism evidence="2 3">
    <name type="scientific">Wansuia hejianensis</name>
    <dbReference type="NCBI Taxonomy" id="2763667"/>
    <lineage>
        <taxon>Bacteria</taxon>
        <taxon>Bacillati</taxon>
        <taxon>Bacillota</taxon>
        <taxon>Clostridia</taxon>
        <taxon>Lachnospirales</taxon>
        <taxon>Lachnospiraceae</taxon>
        <taxon>Wansuia</taxon>
    </lineage>
</organism>
<protein>
    <submittedName>
        <fullName evidence="2">YqeG family HAD IIIA-type phosphatase</fullName>
    </submittedName>
</protein>
<dbReference type="AlphaFoldDB" id="A0A7G9GGH7"/>
<dbReference type="InterPro" id="IPR006439">
    <property type="entry name" value="HAD-SF_hydro_IA"/>
</dbReference>
<gene>
    <name evidence="2" type="ORF">H9Q79_06410</name>
</gene>
<dbReference type="InterPro" id="IPR006549">
    <property type="entry name" value="HAD-SF_hydro_IIIA"/>
</dbReference>
<dbReference type="NCBIfam" id="TIGR01668">
    <property type="entry name" value="YqeG_hyp_ppase"/>
    <property type="match status" value="1"/>
</dbReference>
<name>A0A7G9GGH7_9FIRM</name>
<keyword evidence="3" id="KW-1185">Reference proteome</keyword>
<dbReference type="PANTHER" id="PTHR43316">
    <property type="entry name" value="HYDROLASE, HALOACID DELAHOGENASE-RELATED"/>
    <property type="match status" value="1"/>
</dbReference>
<evidence type="ECO:0000313" key="3">
    <source>
        <dbReference type="Proteomes" id="UP000515860"/>
    </source>
</evidence>
<keyword evidence="1" id="KW-0378">Hydrolase</keyword>
<dbReference type="EMBL" id="CP060635">
    <property type="protein sequence ID" value="QNM09909.1"/>
    <property type="molecule type" value="Genomic_DNA"/>
</dbReference>
<proteinExistence type="predicted"/>
<dbReference type="Pfam" id="PF00702">
    <property type="entry name" value="Hydrolase"/>
    <property type="match status" value="1"/>
</dbReference>
<evidence type="ECO:0000313" key="2">
    <source>
        <dbReference type="EMBL" id="QNM09909.1"/>
    </source>
</evidence>
<dbReference type="KEGG" id="whj:H9Q79_06410"/>
<dbReference type="GO" id="GO:0008962">
    <property type="term" value="F:phosphatidylglycerophosphatase activity"/>
    <property type="evidence" value="ECO:0007669"/>
    <property type="project" value="InterPro"/>
</dbReference>
<dbReference type="InterPro" id="IPR036412">
    <property type="entry name" value="HAD-like_sf"/>
</dbReference>
<dbReference type="NCBIfam" id="TIGR01549">
    <property type="entry name" value="HAD-SF-IA-v1"/>
    <property type="match status" value="1"/>
</dbReference>
<evidence type="ECO:0000256" key="1">
    <source>
        <dbReference type="ARBA" id="ARBA00022801"/>
    </source>
</evidence>
<dbReference type="InterPro" id="IPR023214">
    <property type="entry name" value="HAD_sf"/>
</dbReference>
<accession>A0A7G9GGH7</accession>
<dbReference type="RefSeq" id="WP_249329456.1">
    <property type="nucleotide sequence ID" value="NZ_CP060635.1"/>
</dbReference>
<sequence>MKKKGFLSAFYPDEWVDSTYSIDFGDWYERGFRGVIFDIDNTLVPHGAPADERALALFEHLHETGFATCLISNNQLPRVKPFADAVKSAFVEDAHKPSTKNYLKACEMMGLEKERVLFVGDQLFTDVWGAKRAGIYNILVRPIHPKEEIQIVFKRKLERVVLYFFRKHRPAARSVTVIESYESNGNSGKKSC</sequence>
<dbReference type="InterPro" id="IPR010021">
    <property type="entry name" value="PGPP1/Gep4"/>
</dbReference>
<dbReference type="SUPFAM" id="SSF56784">
    <property type="entry name" value="HAD-like"/>
    <property type="match status" value="1"/>
</dbReference>
<dbReference type="NCBIfam" id="TIGR01662">
    <property type="entry name" value="HAD-SF-IIIA"/>
    <property type="match status" value="1"/>
</dbReference>
<reference evidence="2 3" key="1">
    <citation type="submission" date="2020-08" db="EMBL/GenBank/DDBJ databases">
        <authorList>
            <person name="Liu C."/>
            <person name="Sun Q."/>
        </authorList>
    </citation>
    <scope>NUCLEOTIDE SEQUENCE [LARGE SCALE GENOMIC DNA]</scope>
    <source>
        <strain evidence="2 3">NSJ-29</strain>
    </source>
</reference>
<dbReference type="Proteomes" id="UP000515860">
    <property type="component" value="Chromosome"/>
</dbReference>
<dbReference type="PANTHER" id="PTHR43316:SF3">
    <property type="entry name" value="HALOACID DEHALOGENASE, TYPE II (AFU_ORTHOLOGUE AFUA_2G07750)-RELATED"/>
    <property type="match status" value="1"/>
</dbReference>
<dbReference type="Gene3D" id="3.40.50.1000">
    <property type="entry name" value="HAD superfamily/HAD-like"/>
    <property type="match status" value="1"/>
</dbReference>
<dbReference type="InterPro" id="IPR051540">
    <property type="entry name" value="S-2-haloacid_dehalogenase"/>
</dbReference>